<evidence type="ECO:0000256" key="1">
    <source>
        <dbReference type="SAM" id="Phobius"/>
    </source>
</evidence>
<keyword evidence="3" id="KW-1185">Reference proteome</keyword>
<dbReference type="Proteomes" id="UP000029082">
    <property type="component" value="Unassembled WGS sequence"/>
</dbReference>
<protein>
    <submittedName>
        <fullName evidence="2">Uncharacterized protein</fullName>
    </submittedName>
</protein>
<reference evidence="2 3" key="1">
    <citation type="submission" date="2014-03" db="EMBL/GenBank/DDBJ databases">
        <title>Genomics of Bifidobacteria.</title>
        <authorList>
            <person name="Ventura M."/>
            <person name="Milani C."/>
            <person name="Lugli G.A."/>
        </authorList>
    </citation>
    <scope>NUCLEOTIDE SEQUENCE [LARGE SCALE GENOMIC DNA]</scope>
    <source>
        <strain evidence="2 3">DSM 21395</strain>
    </source>
</reference>
<sequence>MVELLNYKRLLLVCTLLSFGAFIATLVGVGNGLYRLNGTLRDAAGGDAAGIMLDVQRMVSSVSVYFIWSLVFLVVTVAFTLVTVRATRAQPV</sequence>
<dbReference type="EMBL" id="JGZE01000002">
    <property type="protein sequence ID" value="KFI79152.1"/>
    <property type="molecule type" value="Genomic_DNA"/>
</dbReference>
<keyword evidence="1" id="KW-0472">Membrane</keyword>
<evidence type="ECO:0000313" key="2">
    <source>
        <dbReference type="EMBL" id="KFI79152.1"/>
    </source>
</evidence>
<keyword evidence="1" id="KW-0812">Transmembrane</keyword>
<accession>A0A087C7A2</accession>
<proteinExistence type="predicted"/>
<keyword evidence="1" id="KW-1133">Transmembrane helix</keyword>
<name>A0A087C7A2_9BIFI</name>
<evidence type="ECO:0000313" key="3">
    <source>
        <dbReference type="Proteomes" id="UP000029082"/>
    </source>
</evidence>
<gene>
    <name evidence="2" type="ORF">BMON_0349</name>
</gene>
<dbReference type="AlphaFoldDB" id="A0A087C7A2"/>
<comment type="caution">
    <text evidence="2">The sequence shown here is derived from an EMBL/GenBank/DDBJ whole genome shotgun (WGS) entry which is preliminary data.</text>
</comment>
<feature type="transmembrane region" description="Helical" evidence="1">
    <location>
        <begin position="62"/>
        <end position="84"/>
    </location>
</feature>
<feature type="transmembrane region" description="Helical" evidence="1">
    <location>
        <begin position="12"/>
        <end position="34"/>
    </location>
</feature>
<organism evidence="2 3">
    <name type="scientific">Bifidobacterium mongoliense DSM 21395</name>
    <dbReference type="NCBI Taxonomy" id="1437603"/>
    <lineage>
        <taxon>Bacteria</taxon>
        <taxon>Bacillati</taxon>
        <taxon>Actinomycetota</taxon>
        <taxon>Actinomycetes</taxon>
        <taxon>Bifidobacteriales</taxon>
        <taxon>Bifidobacteriaceae</taxon>
        <taxon>Bifidobacterium</taxon>
    </lineage>
</organism>